<accession>A0A398CC31</accession>
<comment type="caution">
    <text evidence="2">The sequence shown here is derived from an EMBL/GenBank/DDBJ whole genome shotgun (WGS) entry which is preliminary data.</text>
</comment>
<organism evidence="2 3">
    <name type="scientific">Simplicispira hankyongi</name>
    <dbReference type="NCBI Taxonomy" id="2315688"/>
    <lineage>
        <taxon>Bacteria</taxon>
        <taxon>Pseudomonadati</taxon>
        <taxon>Pseudomonadota</taxon>
        <taxon>Betaproteobacteria</taxon>
        <taxon>Burkholderiales</taxon>
        <taxon>Comamonadaceae</taxon>
        <taxon>Simplicispira</taxon>
    </lineage>
</organism>
<dbReference type="Proteomes" id="UP000266302">
    <property type="component" value="Unassembled WGS sequence"/>
</dbReference>
<reference evidence="2 3" key="1">
    <citation type="submission" date="2018-09" db="EMBL/GenBank/DDBJ databases">
        <title>Draft genome of Simplicispira sp. NY-02.</title>
        <authorList>
            <person name="Im W.T."/>
        </authorList>
    </citation>
    <scope>NUCLEOTIDE SEQUENCE [LARGE SCALE GENOMIC DNA]</scope>
    <source>
        <strain evidence="2 3">NY-02</strain>
    </source>
</reference>
<evidence type="ECO:0000256" key="1">
    <source>
        <dbReference type="SAM" id="MobiDB-lite"/>
    </source>
</evidence>
<protein>
    <submittedName>
        <fullName evidence="2">Uncharacterized protein</fullName>
    </submittedName>
</protein>
<sequence>MQPPEAPALRGCPSLRRQAWSRTPQPPLSQRCALREGGRRQRGGAALARRPLVGFAPVLNAVGGSKRHSH</sequence>
<dbReference type="EMBL" id="QXJC01000001">
    <property type="protein sequence ID" value="RID99301.1"/>
    <property type="molecule type" value="Genomic_DNA"/>
</dbReference>
<evidence type="ECO:0000313" key="3">
    <source>
        <dbReference type="Proteomes" id="UP000266302"/>
    </source>
</evidence>
<gene>
    <name evidence="2" type="ORF">D3F03_02365</name>
</gene>
<keyword evidence="3" id="KW-1185">Reference proteome</keyword>
<proteinExistence type="predicted"/>
<feature type="region of interest" description="Disordered" evidence="1">
    <location>
        <begin position="1"/>
        <end position="30"/>
    </location>
</feature>
<evidence type="ECO:0000313" key="2">
    <source>
        <dbReference type="EMBL" id="RID99301.1"/>
    </source>
</evidence>
<dbReference type="AlphaFoldDB" id="A0A398CC31"/>
<name>A0A398CC31_9BURK</name>